<dbReference type="Proteomes" id="UP001620597">
    <property type="component" value="Unassembled WGS sequence"/>
</dbReference>
<reference evidence="2 3" key="1">
    <citation type="submission" date="2024-03" db="EMBL/GenBank/DDBJ databases">
        <title>High-quality draft genome sequence of Oceanobacter sp. wDCs-4.</title>
        <authorList>
            <person name="Dong C."/>
        </authorList>
    </citation>
    <scope>NUCLEOTIDE SEQUENCE [LARGE SCALE GENOMIC DNA]</scope>
    <source>
        <strain evidence="3">wDCs-4</strain>
    </source>
</reference>
<dbReference type="Pfam" id="PF21069">
    <property type="entry name" value="Csx12"/>
    <property type="match status" value="1"/>
</dbReference>
<dbReference type="Gene3D" id="1.10.30.50">
    <property type="match status" value="1"/>
</dbReference>
<accession>A0ABW8NFQ6</accession>
<organism evidence="2 3">
    <name type="scientific">Oceanobacter antarcticus</name>
    <dbReference type="NCBI Taxonomy" id="3133425"/>
    <lineage>
        <taxon>Bacteria</taxon>
        <taxon>Pseudomonadati</taxon>
        <taxon>Pseudomonadota</taxon>
        <taxon>Gammaproteobacteria</taxon>
        <taxon>Oceanospirillales</taxon>
        <taxon>Oceanospirillaceae</taxon>
        <taxon>Oceanobacter</taxon>
    </lineage>
</organism>
<sequence>MSESMIFPVAFDLGAANTGVFALLYPAGTQIESGAITRLTFTARVPTIKAGGYSLLQTGRTQKRHIRRCQTRDRQAKRLFALILERIYGFAAAEYQEAIAELMNRRGYSYVEKAEVDFGAPESLDFSAWLPLIESENVLEALQDLDTQNLNQSIDALFEDEPAVIFELEELINAHDWHKGKGKSPERQFAKGLLDFAKDQTKGAKHRRQFFSDIAEDLKHYTEHPSKTVRRLGHELHQHKSANQTNVRFMQVFHRLLCHVSNLELKTLNAMLPAGIESGSAEELEKHWAEIFGRWILKQWQTSSKNKPERIVEIKQLREIWKAFTEASPGKLFEFWLKIDPEQTIPPYQNHTNRRPPSCQTLILNPGFLDQAYPQWRNWLQQLQSTDVAGVQNYQQALHSALSKNDNPLASADELDARTLQVFLDASQSHDPLKLNSIWSLLKKAHENQRHGNSIERQQAELSALVQESALPENLKSSLTVGGDQALGGFWHLLNRYYQTRRRSRDGRYFLHYDNSVSSLQNRWQREGNLMVMCSHRPRQLKHQALQDILALWGMAEAQLRAALLPGEWNIETLDEFLFAIKGLKTRCKEALTLQKQHGPYLGAMLQTDKKLIDLRVKLREDSKRLASRLFNSETQQQQFVERNSSLYQFAQLYALVWEDRSGFGKTCPLCSVDNAQRMQAQEGNTSSRASRLNTLSMRLIDGGLKRLLTHQAHHITNRLWPVIEPLLSNGNRVSVPLVLEQNRFDFTENLADLKGVKKKEGKAMPDVYEAKQERIVNQSKGICPYPGGNSTSLEVHEIDHIIPRTGPWGVLNDEANLICASRNGNRNKGNRMLTLADLNPAYLKAQFGTADMHAITQSIESCLWKSGSEQFVFGQYRQFLALTAEQQTAFRHALFLPAEHSLRQQVIDAIQHRQKARVNGTQRYMAQLLADIVWQKARKIGADKQLEFDYFEISSNPADENSTVALRRILECVDPASGVDLRPYKKKAGISQKEYSHVIDAMCAMTLAVDAHQGEGALRLELPRHCTPWGVNQQTGEVTPGLYGLLQVPESQVSPAVQVKPQSQYQKAKRMTEGEAPGQVLSRNIHTENAYGLRYYDLSLVNGKLLKGWYDESGQAGEFIAFTRTAVSKDTSILEALVEQGYYRPVHRMGVSFWRANSSQITATLFQILGERKKGSIKDHPDQMLATFILSGLFYCTSRKSLTTAPVVIEKMADSPQKRQWQAFLDGWLALVPDSIEKGELVITPSTQPIWQDWCNRFLKRSTLNKSHAKNKNMQLEVLQTLNGSVTLVSRKASSGQMIYQLMPMNNNNVPKPHVPALAMKSPNMVLLDKDILSKGYNTDIEELVDISGQRLDIAKLLNVGIAEAMGLNCLSLIAIARTPVKLTLQGLPVQWFENHMLERREHEGTDWKKRKSLDYSHKDPERDGINQNALKRLLAMAPRSDKTIAIGLEGEYVSLTLEYKNRLDRFVLDDSSSA</sequence>
<comment type="caution">
    <text evidence="2">The sequence shown here is derived from an EMBL/GenBank/DDBJ whole genome shotgun (WGS) entry which is preliminary data.</text>
</comment>
<evidence type="ECO:0000313" key="2">
    <source>
        <dbReference type="EMBL" id="MFK4751716.1"/>
    </source>
</evidence>
<keyword evidence="3" id="KW-1185">Reference proteome</keyword>
<proteinExistence type="predicted"/>
<name>A0ABW8NFQ6_9GAMM</name>
<dbReference type="InterPro" id="IPR049465">
    <property type="entry name" value="Cas9_lobe"/>
</dbReference>
<evidence type="ECO:0000313" key="3">
    <source>
        <dbReference type="Proteomes" id="UP001620597"/>
    </source>
</evidence>
<gene>
    <name evidence="2" type="ORF">WG929_04745</name>
</gene>
<dbReference type="EMBL" id="JBBKTX010000004">
    <property type="protein sequence ID" value="MFK4751716.1"/>
    <property type="molecule type" value="Genomic_DNA"/>
</dbReference>
<protein>
    <recommendedName>
        <fullName evidence="1">CRISPR-associated endonuclease Cas9 alpha-helical lobe domain-containing protein</fullName>
    </recommendedName>
</protein>
<evidence type="ECO:0000259" key="1">
    <source>
        <dbReference type="Pfam" id="PF21069"/>
    </source>
</evidence>
<dbReference type="RefSeq" id="WP_416205106.1">
    <property type="nucleotide sequence ID" value="NZ_JBBKTX010000004.1"/>
</dbReference>
<feature type="domain" description="CRISPR-associated endonuclease Cas9 alpha-helical lobe" evidence="1">
    <location>
        <begin position="57"/>
        <end position="681"/>
    </location>
</feature>